<dbReference type="InterPro" id="IPR001849">
    <property type="entry name" value="PH_domain"/>
</dbReference>
<dbReference type="Pfam" id="PF00169">
    <property type="entry name" value="PH"/>
    <property type="match status" value="1"/>
</dbReference>
<evidence type="ECO:0000256" key="5">
    <source>
        <dbReference type="ARBA" id="ARBA00022771"/>
    </source>
</evidence>
<evidence type="ECO:0000256" key="11">
    <source>
        <dbReference type="PROSITE-ProRule" id="PRU00191"/>
    </source>
</evidence>
<dbReference type="InterPro" id="IPR001245">
    <property type="entry name" value="Ser-Thr/Tyr_kinase_cat_dom"/>
</dbReference>
<keyword evidence="20" id="KW-1185">Reference proteome</keyword>
<keyword evidence="4 14" id="KW-0547">Nucleotide-binding</keyword>
<feature type="chain" id="PRO_5025642031" description="Tyrosine-protein kinase" evidence="15">
    <location>
        <begin position="20"/>
        <end position="506"/>
    </location>
</feature>
<evidence type="ECO:0000313" key="20">
    <source>
        <dbReference type="Proteomes" id="UP000440578"/>
    </source>
</evidence>
<dbReference type="InterPro" id="IPR011009">
    <property type="entry name" value="Kinase-like_dom_sf"/>
</dbReference>
<keyword evidence="8 14" id="KW-0067">ATP-binding</keyword>
<dbReference type="SMART" id="SM00107">
    <property type="entry name" value="BTK"/>
    <property type="match status" value="1"/>
</dbReference>
<evidence type="ECO:0000313" key="19">
    <source>
        <dbReference type="EMBL" id="KAF0295553.1"/>
    </source>
</evidence>
<dbReference type="Pfam" id="PF00779">
    <property type="entry name" value="BTK"/>
    <property type="match status" value="1"/>
</dbReference>
<evidence type="ECO:0000256" key="12">
    <source>
        <dbReference type="PROSITE-ProRule" id="PRU00192"/>
    </source>
</evidence>
<gene>
    <name evidence="19" type="primary">Btk29A_1</name>
    <name evidence="19" type="ORF">FJT64_006931</name>
</gene>
<feature type="domain" description="SH2" evidence="16">
    <location>
        <begin position="331"/>
        <end position="424"/>
    </location>
</feature>
<dbReference type="GO" id="GO:0035556">
    <property type="term" value="P:intracellular signal transduction"/>
    <property type="evidence" value="ECO:0007669"/>
    <property type="project" value="InterPro"/>
</dbReference>
<dbReference type="Pfam" id="PF07714">
    <property type="entry name" value="PK_Tyr_Ser-Thr"/>
    <property type="match status" value="1"/>
</dbReference>
<dbReference type="PROSITE" id="PS51113">
    <property type="entry name" value="ZF_BTK"/>
    <property type="match status" value="1"/>
</dbReference>
<dbReference type="PRINTS" id="PR00401">
    <property type="entry name" value="SH2DOMAIN"/>
</dbReference>
<dbReference type="Gene3D" id="2.30.29.30">
    <property type="entry name" value="Pleckstrin-homology domain (PH domain)/Phosphotyrosine-binding domain (PTB)"/>
    <property type="match status" value="1"/>
</dbReference>
<feature type="domain" description="SH3" evidence="17">
    <location>
        <begin position="263"/>
        <end position="323"/>
    </location>
</feature>
<dbReference type="Gene3D" id="1.10.510.10">
    <property type="entry name" value="Transferase(Phosphotransferase) domain 1"/>
    <property type="match status" value="1"/>
</dbReference>
<evidence type="ECO:0000259" key="16">
    <source>
        <dbReference type="PROSITE" id="PS50001"/>
    </source>
</evidence>
<dbReference type="InterPro" id="IPR011993">
    <property type="entry name" value="PH-like_dom_sf"/>
</dbReference>
<organism evidence="19 20">
    <name type="scientific">Amphibalanus amphitrite</name>
    <name type="common">Striped barnacle</name>
    <name type="synonym">Balanus amphitrite</name>
    <dbReference type="NCBI Taxonomy" id="1232801"/>
    <lineage>
        <taxon>Eukaryota</taxon>
        <taxon>Metazoa</taxon>
        <taxon>Ecdysozoa</taxon>
        <taxon>Arthropoda</taxon>
        <taxon>Crustacea</taxon>
        <taxon>Multicrustacea</taxon>
        <taxon>Cirripedia</taxon>
        <taxon>Thoracica</taxon>
        <taxon>Thoracicalcarea</taxon>
        <taxon>Balanomorpha</taxon>
        <taxon>Balanoidea</taxon>
        <taxon>Balanidae</taxon>
        <taxon>Amphibalaninae</taxon>
        <taxon>Amphibalanus</taxon>
    </lineage>
</organism>
<dbReference type="EMBL" id="VIIS01001612">
    <property type="protein sequence ID" value="KAF0295553.1"/>
    <property type="molecule type" value="Genomic_DNA"/>
</dbReference>
<keyword evidence="6 14" id="KW-0418">Kinase</keyword>
<dbReference type="CDD" id="cd01238">
    <property type="entry name" value="PH_Btk"/>
    <property type="match status" value="1"/>
</dbReference>
<dbReference type="InterPro" id="IPR036860">
    <property type="entry name" value="SH2_dom_sf"/>
</dbReference>
<dbReference type="Gene3D" id="2.30.30.40">
    <property type="entry name" value="SH3 Domains"/>
    <property type="match status" value="1"/>
</dbReference>
<dbReference type="InterPro" id="IPR001562">
    <property type="entry name" value="Znf_Btk_motif"/>
</dbReference>
<evidence type="ECO:0000256" key="8">
    <source>
        <dbReference type="ARBA" id="ARBA00022840"/>
    </source>
</evidence>
<dbReference type="InterPro" id="IPR050198">
    <property type="entry name" value="Non-receptor_tyrosine_kinases"/>
</dbReference>
<dbReference type="SUPFAM" id="SSF56112">
    <property type="entry name" value="Protein kinase-like (PK-like)"/>
    <property type="match status" value="1"/>
</dbReference>
<evidence type="ECO:0000256" key="15">
    <source>
        <dbReference type="SAM" id="SignalP"/>
    </source>
</evidence>
<dbReference type="InterPro" id="IPR036028">
    <property type="entry name" value="SH3-like_dom_sf"/>
</dbReference>
<keyword evidence="15" id="KW-0732">Signal</keyword>
<dbReference type="Proteomes" id="UP000440578">
    <property type="component" value="Unassembled WGS sequence"/>
</dbReference>
<comment type="similarity">
    <text evidence="14">Belongs to the protein kinase superfamily. Tyr protein kinase family.</text>
</comment>
<dbReference type="InterPro" id="IPR001452">
    <property type="entry name" value="SH3_domain"/>
</dbReference>
<dbReference type="OrthoDB" id="28230at2759"/>
<evidence type="ECO:0000256" key="4">
    <source>
        <dbReference type="ARBA" id="ARBA00022741"/>
    </source>
</evidence>
<dbReference type="FunFam" id="2.30.30.40:FF:000190">
    <property type="entry name" value="Tyrosine-protein kinase"/>
    <property type="match status" value="1"/>
</dbReference>
<comment type="catalytic activity">
    <reaction evidence="14">
        <text>L-tyrosyl-[protein] + ATP = O-phospho-L-tyrosyl-[protein] + ADP + H(+)</text>
        <dbReference type="Rhea" id="RHEA:10596"/>
        <dbReference type="Rhea" id="RHEA-COMP:10136"/>
        <dbReference type="Rhea" id="RHEA-COMP:20101"/>
        <dbReference type="ChEBI" id="CHEBI:15378"/>
        <dbReference type="ChEBI" id="CHEBI:30616"/>
        <dbReference type="ChEBI" id="CHEBI:46858"/>
        <dbReference type="ChEBI" id="CHEBI:61978"/>
        <dbReference type="ChEBI" id="CHEBI:456216"/>
        <dbReference type="EC" id="2.7.10.2"/>
    </reaction>
</comment>
<evidence type="ECO:0000256" key="3">
    <source>
        <dbReference type="ARBA" id="ARBA00022723"/>
    </source>
</evidence>
<keyword evidence="3" id="KW-0479">Metal-binding</keyword>
<dbReference type="SMART" id="SM00252">
    <property type="entry name" value="SH2"/>
    <property type="match status" value="1"/>
</dbReference>
<sequence>MLLHYILLLHYTIFHLTQSFSVLGYQSSFTFFLNDIQTNRELATRLLPAIMGFLDQSSTKPSGPIIKESFMVKRSQNKKRFGPVNYKDRWFVLTSTVLTYHDGDPERKGREKGRVELSAVRVVEPLSEYALDSRPHSFQLGYGEYTLYVSASSEIERDEWLRALRELCRVNSGLLPRYHPSIWQNGRWQCCGHINKATAGCEEATPMGSADPEVTATDPEPVAFDGPTTVGALGAPGGVPVPFTGQPLTQTASMAEATTPTPAKPKIVVALYSYQAIEDGDLSLTKGAEYEVIDDSKEHWWQARNAAGEVGYIPSNYVQEKEQIGLQQYDWYVVDMSRQRSESILKHEDREGCFVVRNSSSKGMYTLSLFTKVPRSQVKHYHIKQTARGEFYLSEKHTCASVPELIHYHQHNSGGLATRLKQPPLAAVRSAPATAGLSHGGKLQHQNLVQLYGVCSKRRPIFIVTEYMKNGSLHSYLRKNEATLIANIEVLLHMCIQVRGSWSLGG</sequence>
<dbReference type="GO" id="GO:0048468">
    <property type="term" value="P:cell development"/>
    <property type="evidence" value="ECO:0007669"/>
    <property type="project" value="UniProtKB-ARBA"/>
</dbReference>
<dbReference type="PANTHER" id="PTHR24418">
    <property type="entry name" value="TYROSINE-PROTEIN KINASE"/>
    <property type="match status" value="1"/>
</dbReference>
<feature type="signal peptide" evidence="15">
    <location>
        <begin position="1"/>
        <end position="19"/>
    </location>
</feature>
<dbReference type="GO" id="GO:0004715">
    <property type="term" value="F:non-membrane spanning protein tyrosine kinase activity"/>
    <property type="evidence" value="ECO:0007669"/>
    <property type="project" value="UniProtKB-EC"/>
</dbReference>
<dbReference type="CDD" id="cd11768">
    <property type="entry name" value="SH3_Tec_like"/>
    <property type="match status" value="1"/>
</dbReference>
<evidence type="ECO:0000256" key="7">
    <source>
        <dbReference type="ARBA" id="ARBA00022833"/>
    </source>
</evidence>
<dbReference type="InterPro" id="IPR000980">
    <property type="entry name" value="SH2"/>
</dbReference>
<keyword evidence="5 13" id="KW-0863">Zinc-finger</keyword>
<feature type="domain" description="PH" evidence="18">
    <location>
        <begin position="64"/>
        <end position="169"/>
    </location>
</feature>
<dbReference type="PROSITE" id="PS50001">
    <property type="entry name" value="SH2"/>
    <property type="match status" value="1"/>
</dbReference>
<evidence type="ECO:0000256" key="2">
    <source>
        <dbReference type="ARBA" id="ARBA00022679"/>
    </source>
</evidence>
<dbReference type="SUPFAM" id="SSF55550">
    <property type="entry name" value="SH2 domain"/>
    <property type="match status" value="1"/>
</dbReference>
<dbReference type="GO" id="GO:0008270">
    <property type="term" value="F:zinc ion binding"/>
    <property type="evidence" value="ECO:0007669"/>
    <property type="project" value="UniProtKB-KW"/>
</dbReference>
<dbReference type="SUPFAM" id="SSF50044">
    <property type="entry name" value="SH3-domain"/>
    <property type="match status" value="1"/>
</dbReference>
<dbReference type="SMART" id="SM00326">
    <property type="entry name" value="SH3"/>
    <property type="match status" value="1"/>
</dbReference>
<keyword evidence="9 11" id="KW-0727">SH2 domain</keyword>
<keyword evidence="7" id="KW-0862">Zinc</keyword>
<comment type="caution">
    <text evidence="19">The sequence shown here is derived from an EMBL/GenBank/DDBJ whole genome shotgun (WGS) entry which is preliminary data.</text>
</comment>
<keyword evidence="10 14" id="KW-0829">Tyrosine-protein kinase</keyword>
<dbReference type="SUPFAM" id="SSF50729">
    <property type="entry name" value="PH domain-like"/>
    <property type="match status" value="1"/>
</dbReference>
<keyword evidence="2 14" id="KW-0808">Transferase</keyword>
<evidence type="ECO:0000256" key="10">
    <source>
        <dbReference type="ARBA" id="ARBA00023137"/>
    </source>
</evidence>
<dbReference type="GO" id="GO:0005737">
    <property type="term" value="C:cytoplasm"/>
    <property type="evidence" value="ECO:0007669"/>
    <property type="project" value="UniProtKB-ARBA"/>
</dbReference>
<dbReference type="SMART" id="SM00233">
    <property type="entry name" value="PH"/>
    <property type="match status" value="1"/>
</dbReference>
<evidence type="ECO:0000259" key="17">
    <source>
        <dbReference type="PROSITE" id="PS50002"/>
    </source>
</evidence>
<accession>A0A6A4VPI7</accession>
<dbReference type="GO" id="GO:0005524">
    <property type="term" value="F:ATP binding"/>
    <property type="evidence" value="ECO:0007669"/>
    <property type="project" value="UniProtKB-KW"/>
</dbReference>
<dbReference type="PROSITE" id="PS50003">
    <property type="entry name" value="PH_DOMAIN"/>
    <property type="match status" value="1"/>
</dbReference>
<dbReference type="FunFam" id="3.30.505.10:FF:000045">
    <property type="entry name" value="Tyrosine-protein kinase"/>
    <property type="match status" value="1"/>
</dbReference>
<dbReference type="EC" id="2.7.10.2" evidence="14"/>
<dbReference type="PRINTS" id="PR00452">
    <property type="entry name" value="SH3DOMAIN"/>
</dbReference>
<evidence type="ECO:0000256" key="13">
    <source>
        <dbReference type="PROSITE-ProRule" id="PRU00432"/>
    </source>
</evidence>
<evidence type="ECO:0000256" key="9">
    <source>
        <dbReference type="ARBA" id="ARBA00022999"/>
    </source>
</evidence>
<dbReference type="PROSITE" id="PS50002">
    <property type="entry name" value="SH3"/>
    <property type="match status" value="1"/>
</dbReference>
<proteinExistence type="inferred from homology"/>
<evidence type="ECO:0000256" key="6">
    <source>
        <dbReference type="ARBA" id="ARBA00022777"/>
    </source>
</evidence>
<evidence type="ECO:0000256" key="1">
    <source>
        <dbReference type="ARBA" id="ARBA00022443"/>
    </source>
</evidence>
<dbReference type="AlphaFoldDB" id="A0A6A4VPI7"/>
<dbReference type="Gene3D" id="3.30.505.10">
    <property type="entry name" value="SH2 domain"/>
    <property type="match status" value="1"/>
</dbReference>
<reference evidence="19 20" key="1">
    <citation type="submission" date="2019-07" db="EMBL/GenBank/DDBJ databases">
        <title>Draft genome assembly of a fouling barnacle, Amphibalanus amphitrite (Darwin, 1854): The first reference genome for Thecostraca.</title>
        <authorList>
            <person name="Kim W."/>
        </authorList>
    </citation>
    <scope>NUCLEOTIDE SEQUENCE [LARGE SCALE GENOMIC DNA]</scope>
    <source>
        <strain evidence="19">SNU_AA5</strain>
        <tissue evidence="19">Soma without cirri and trophi</tissue>
    </source>
</reference>
<evidence type="ECO:0000256" key="14">
    <source>
        <dbReference type="RuleBase" id="RU362096"/>
    </source>
</evidence>
<dbReference type="Pfam" id="PF00017">
    <property type="entry name" value="SH2"/>
    <property type="match status" value="1"/>
</dbReference>
<dbReference type="CDD" id="cd09934">
    <property type="entry name" value="SH2_Tec_family"/>
    <property type="match status" value="1"/>
</dbReference>
<name>A0A6A4VPI7_AMPAM</name>
<keyword evidence="1 12" id="KW-0728">SH3 domain</keyword>
<protein>
    <recommendedName>
        <fullName evidence="14">Tyrosine-protein kinase</fullName>
        <ecNumber evidence="14">2.7.10.2</ecNumber>
    </recommendedName>
</protein>
<evidence type="ECO:0000259" key="18">
    <source>
        <dbReference type="PROSITE" id="PS50003"/>
    </source>
</evidence>
<dbReference type="Pfam" id="PF00018">
    <property type="entry name" value="SH3_1"/>
    <property type="match status" value="1"/>
</dbReference>